<feature type="transmembrane region" description="Helical" evidence="1">
    <location>
        <begin position="161"/>
        <end position="183"/>
    </location>
</feature>
<comment type="caution">
    <text evidence="2">The sequence shown here is derived from an EMBL/GenBank/DDBJ whole genome shotgun (WGS) entry which is preliminary data.</text>
</comment>
<dbReference type="RefSeq" id="WP_163180488.1">
    <property type="nucleotide sequence ID" value="NZ_JAAIWM010000005.1"/>
</dbReference>
<keyword evidence="1" id="KW-1133">Transmembrane helix</keyword>
<organism evidence="2 3">
    <name type="scientific">Bacillus mesophilus</name>
    <dbReference type="NCBI Taxonomy" id="1808955"/>
    <lineage>
        <taxon>Bacteria</taxon>
        <taxon>Bacillati</taxon>
        <taxon>Bacillota</taxon>
        <taxon>Bacilli</taxon>
        <taxon>Bacillales</taxon>
        <taxon>Bacillaceae</taxon>
        <taxon>Bacillus</taxon>
    </lineage>
</organism>
<keyword evidence="3" id="KW-1185">Reference proteome</keyword>
<feature type="transmembrane region" description="Helical" evidence="1">
    <location>
        <begin position="40"/>
        <end position="59"/>
    </location>
</feature>
<sequence length="198" mass="22171">MKTLYWLSLLAGTLWGSKPLYDWLILKREIHIGYQPSGFFDHIEFIFPVLCLSVLYLLGSTFKKQLTFSITILTIGLLLNSIFYYIETFHSLSSIPYGHLFLLPSTAFLFTGAVSLAFQLYKLKEVAKAVFYIGIVFSVSTGLLCLLPLAVIFLSESVVTPLTASIMTIIGFSFGSISIPFLLKNRKSKINITTEVTT</sequence>
<evidence type="ECO:0000313" key="3">
    <source>
        <dbReference type="Proteomes" id="UP000481043"/>
    </source>
</evidence>
<evidence type="ECO:0000313" key="2">
    <source>
        <dbReference type="EMBL" id="NEY73022.1"/>
    </source>
</evidence>
<name>A0A6M0Q9K0_9BACI</name>
<dbReference type="Proteomes" id="UP000481043">
    <property type="component" value="Unassembled WGS sequence"/>
</dbReference>
<feature type="transmembrane region" description="Helical" evidence="1">
    <location>
        <begin position="98"/>
        <end position="118"/>
    </location>
</feature>
<accession>A0A6M0Q9K0</accession>
<protein>
    <submittedName>
        <fullName evidence="2">Uncharacterized protein</fullName>
    </submittedName>
</protein>
<dbReference type="EMBL" id="JAAIWM010000005">
    <property type="protein sequence ID" value="NEY73022.1"/>
    <property type="molecule type" value="Genomic_DNA"/>
</dbReference>
<feature type="transmembrane region" description="Helical" evidence="1">
    <location>
        <begin position="66"/>
        <end position="86"/>
    </location>
</feature>
<reference evidence="2 3" key="1">
    <citation type="submission" date="2020-02" db="EMBL/GenBank/DDBJ databases">
        <title>Bacillus aquiflavi sp. nov., isolated from yellow water of strong flavor Chinese baijiu in Yibin region of China.</title>
        <authorList>
            <person name="Xie J."/>
        </authorList>
    </citation>
    <scope>NUCLEOTIDE SEQUENCE [LARGE SCALE GENOMIC DNA]</scope>
    <source>
        <strain evidence="2 3">SA4</strain>
    </source>
</reference>
<keyword evidence="1" id="KW-0472">Membrane</keyword>
<evidence type="ECO:0000256" key="1">
    <source>
        <dbReference type="SAM" id="Phobius"/>
    </source>
</evidence>
<gene>
    <name evidence="2" type="ORF">G4D63_14885</name>
</gene>
<proteinExistence type="predicted"/>
<feature type="transmembrane region" description="Helical" evidence="1">
    <location>
        <begin position="130"/>
        <end position="155"/>
    </location>
</feature>
<keyword evidence="1" id="KW-0812">Transmembrane</keyword>
<dbReference type="AlphaFoldDB" id="A0A6M0Q9K0"/>